<gene>
    <name evidence="4" type="ORF">FE633_20955</name>
</gene>
<feature type="compositionally biased region" description="Polar residues" evidence="1">
    <location>
        <begin position="91"/>
        <end position="102"/>
    </location>
</feature>
<dbReference type="Pfam" id="PF14040">
    <property type="entry name" value="DNase_NucA_NucB"/>
    <property type="match status" value="1"/>
</dbReference>
<comment type="caution">
    <text evidence="4">The sequence shown here is derived from an EMBL/GenBank/DDBJ whole genome shotgun (WGS) entry which is preliminary data.</text>
</comment>
<evidence type="ECO:0000259" key="3">
    <source>
        <dbReference type="Pfam" id="PF14040"/>
    </source>
</evidence>
<accession>A0A5R9FS71</accession>
<feature type="region of interest" description="Disordered" evidence="1">
    <location>
        <begin position="137"/>
        <end position="181"/>
    </location>
</feature>
<keyword evidence="5" id="KW-1185">Reference proteome</keyword>
<organism evidence="4 5">
    <name type="scientific">Streptomyces montanus</name>
    <dbReference type="NCBI Taxonomy" id="2580423"/>
    <lineage>
        <taxon>Bacteria</taxon>
        <taxon>Bacillati</taxon>
        <taxon>Actinomycetota</taxon>
        <taxon>Actinomycetes</taxon>
        <taxon>Kitasatosporales</taxon>
        <taxon>Streptomycetaceae</taxon>
        <taxon>Streptomyces</taxon>
    </lineage>
</organism>
<dbReference type="EMBL" id="VBZC01000022">
    <property type="protein sequence ID" value="TLS44238.1"/>
    <property type="molecule type" value="Genomic_DNA"/>
</dbReference>
<sequence length="535" mass="59911">MKLHRMHHRRRSRVVAALAALPLLATLSAPNATAEPASPGSEAARLSAAPDRTGAGEPEEGTWFGKPVLMPYGTAKDDAMDRAEDEAPRNLTANQETTQKQAPPSGLKRWEMPGLEARGEPLSAAEAGRRALAAAEKAGARSYADTSKVPLTGDGDGDGDNPTPRAAAELTPPTKWGATPPATIERCLDREEAGSTKGKTFNRWLWCQKGRLGLEYFKVINGRPELQGITTVAFRAAAVGAGKTRGVRTYLQVEEDSLDNDVWSLWDRLFTVPSLRMNVLSDCAEPLEYCWATGSGIEHTWEEWEYRDDWMHWDVRSDESAGRGRDKVSYDRWHFRVDGSGGGYKIRPARSEQHTIRCDSADYFAHFGERYPRACVNYEVVPNLRYKISDDRVTGVAQHIRTAQNMPERTYPIEFDRKDIPGKYYPGQRNERGLHRVPYGGLVARSNEDYKDDACKRQGPYAGSRGLPPYDTNTKDCDEYPFQSTEEGASSHDWAFSVRAVPKSENTAAGSLLRWYYFSDRVLYDNDEFWVNIQD</sequence>
<feature type="domain" description="Deoxyribonuclease NucA/NucB" evidence="3">
    <location>
        <begin position="450"/>
        <end position="531"/>
    </location>
</feature>
<dbReference type="Proteomes" id="UP000305906">
    <property type="component" value="Unassembled WGS sequence"/>
</dbReference>
<evidence type="ECO:0000256" key="1">
    <source>
        <dbReference type="SAM" id="MobiDB-lite"/>
    </source>
</evidence>
<feature type="compositionally biased region" description="Basic and acidic residues" evidence="1">
    <location>
        <begin position="75"/>
        <end position="88"/>
    </location>
</feature>
<proteinExistence type="predicted"/>
<keyword evidence="2" id="KW-0732">Signal</keyword>
<protein>
    <recommendedName>
        <fullName evidence="3">Deoxyribonuclease NucA/NucB domain-containing protein</fullName>
    </recommendedName>
</protein>
<dbReference type="RefSeq" id="WP_138046688.1">
    <property type="nucleotide sequence ID" value="NZ_VBZC01000022.1"/>
</dbReference>
<name>A0A5R9FS71_9ACTN</name>
<evidence type="ECO:0000313" key="5">
    <source>
        <dbReference type="Proteomes" id="UP000305906"/>
    </source>
</evidence>
<feature type="region of interest" description="Disordered" evidence="1">
    <location>
        <begin position="32"/>
        <end position="111"/>
    </location>
</feature>
<dbReference type="AlphaFoldDB" id="A0A5R9FS71"/>
<evidence type="ECO:0000256" key="2">
    <source>
        <dbReference type="SAM" id="SignalP"/>
    </source>
</evidence>
<reference evidence="4 5" key="1">
    <citation type="submission" date="2019-05" db="EMBL/GenBank/DDBJ databases">
        <title>Streptomyces sp. NEAU-C151, a novel actinomycete isolated from soil.</title>
        <authorList>
            <person name="Han L."/>
            <person name="Jiang H."/>
        </authorList>
    </citation>
    <scope>NUCLEOTIDE SEQUENCE [LARGE SCALE GENOMIC DNA]</scope>
    <source>
        <strain evidence="4 5">NEAU-C151</strain>
    </source>
</reference>
<feature type="chain" id="PRO_5024385573" description="Deoxyribonuclease NucA/NucB domain-containing protein" evidence="2">
    <location>
        <begin position="35"/>
        <end position="535"/>
    </location>
</feature>
<evidence type="ECO:0000313" key="4">
    <source>
        <dbReference type="EMBL" id="TLS44238.1"/>
    </source>
</evidence>
<dbReference type="InterPro" id="IPR029476">
    <property type="entry name" value="DNase_NucA_NucB"/>
</dbReference>
<feature type="signal peptide" evidence="2">
    <location>
        <begin position="1"/>
        <end position="34"/>
    </location>
</feature>